<feature type="compositionally biased region" description="Basic and acidic residues" evidence="3">
    <location>
        <begin position="488"/>
        <end position="502"/>
    </location>
</feature>
<feature type="compositionally biased region" description="Basic and acidic residues" evidence="3">
    <location>
        <begin position="213"/>
        <end position="226"/>
    </location>
</feature>
<dbReference type="InterPro" id="IPR007998">
    <property type="entry name" value="DUF719"/>
</dbReference>
<organism evidence="4 5">
    <name type="scientific">Poecilia mexicana</name>
    <dbReference type="NCBI Taxonomy" id="48701"/>
    <lineage>
        <taxon>Eukaryota</taxon>
        <taxon>Metazoa</taxon>
        <taxon>Chordata</taxon>
        <taxon>Craniata</taxon>
        <taxon>Vertebrata</taxon>
        <taxon>Euteleostomi</taxon>
        <taxon>Actinopterygii</taxon>
        <taxon>Neopterygii</taxon>
        <taxon>Teleostei</taxon>
        <taxon>Neoteleostei</taxon>
        <taxon>Acanthomorphata</taxon>
        <taxon>Ovalentaria</taxon>
        <taxon>Atherinomorphae</taxon>
        <taxon>Cyprinodontiformes</taxon>
        <taxon>Poeciliidae</taxon>
        <taxon>Poeciliinae</taxon>
        <taxon>Poecilia</taxon>
    </lineage>
</organism>
<feature type="region of interest" description="Disordered" evidence="3">
    <location>
        <begin position="452"/>
        <end position="502"/>
    </location>
</feature>
<evidence type="ECO:0000256" key="2">
    <source>
        <dbReference type="ARBA" id="ARBA00022553"/>
    </source>
</evidence>
<name>A0A3B3WUT6_9TELE</name>
<dbReference type="PANTHER" id="PTHR12842">
    <property type="entry name" value="FI01459P"/>
    <property type="match status" value="1"/>
</dbReference>
<reference evidence="4" key="1">
    <citation type="submission" date="2025-08" db="UniProtKB">
        <authorList>
            <consortium name="Ensembl"/>
        </authorList>
    </citation>
    <scope>IDENTIFICATION</scope>
</reference>
<feature type="compositionally biased region" description="Polar residues" evidence="3">
    <location>
        <begin position="166"/>
        <end position="182"/>
    </location>
</feature>
<dbReference type="Proteomes" id="UP000261480">
    <property type="component" value="Unplaced"/>
</dbReference>
<proteinExistence type="inferred from homology"/>
<evidence type="ECO:0000256" key="3">
    <source>
        <dbReference type="SAM" id="MobiDB-lite"/>
    </source>
</evidence>
<feature type="compositionally biased region" description="Acidic residues" evidence="3">
    <location>
        <begin position="203"/>
        <end position="212"/>
    </location>
</feature>
<feature type="compositionally biased region" description="Basic and acidic residues" evidence="3">
    <location>
        <begin position="390"/>
        <end position="401"/>
    </location>
</feature>
<reference evidence="4" key="2">
    <citation type="submission" date="2025-09" db="UniProtKB">
        <authorList>
            <consortium name="Ensembl"/>
        </authorList>
    </citation>
    <scope>IDENTIFICATION</scope>
</reference>
<feature type="compositionally biased region" description="Basic and acidic residues" evidence="3">
    <location>
        <begin position="468"/>
        <end position="480"/>
    </location>
</feature>
<feature type="region of interest" description="Disordered" evidence="3">
    <location>
        <begin position="1"/>
        <end position="182"/>
    </location>
</feature>
<feature type="region of interest" description="Disordered" evidence="3">
    <location>
        <begin position="383"/>
        <end position="410"/>
    </location>
</feature>
<dbReference type="STRING" id="48701.ENSPMEP00000006414"/>
<evidence type="ECO:0000256" key="1">
    <source>
        <dbReference type="ARBA" id="ARBA00006903"/>
    </source>
</evidence>
<dbReference type="Pfam" id="PF05334">
    <property type="entry name" value="DUF719"/>
    <property type="match status" value="1"/>
</dbReference>
<evidence type="ECO:0008006" key="6">
    <source>
        <dbReference type="Google" id="ProtNLM"/>
    </source>
</evidence>
<feature type="compositionally biased region" description="Low complexity" evidence="3">
    <location>
        <begin position="227"/>
        <end position="238"/>
    </location>
</feature>
<keyword evidence="5" id="KW-1185">Reference proteome</keyword>
<comment type="similarity">
    <text evidence="1">Belongs to the FAM114 family.</text>
</comment>
<feature type="compositionally biased region" description="Acidic residues" evidence="3">
    <location>
        <begin position="140"/>
        <end position="149"/>
    </location>
</feature>
<protein>
    <recommendedName>
        <fullName evidence="6">Family with sequence similarity 114 member A1</fullName>
    </recommendedName>
</protein>
<evidence type="ECO:0000313" key="4">
    <source>
        <dbReference type="Ensembl" id="ENSPMEP00000006414.1"/>
    </source>
</evidence>
<feature type="region of interest" description="Disordered" evidence="3">
    <location>
        <begin position="198"/>
        <end position="238"/>
    </location>
</feature>
<sequence>MLGGVEAAENHLDQRDSLTLSQTPACRRGGAEEEPLAGTKRVTMSQAAPSDAEPCTDSGPPSGPAPLADPGPHQGESTLPDHPTAPLPPSLNAENADSHHEAEPTAVEDTTTKPETSEGLSEPPAGNEVAECDQAVSLEPDPESLEEEEKVSVQQKEQGWGGWSTWGKSLLSSATSTVGHSLSSVKVKAGEALRLHRTSVGEEALEEEDEEAGEKKEGADPDRASLEELAPASAAPAAAPSRGVFSTITHAVQNTGKSVISGGLDALEFIGKKTMNVLAESDPGFKKTKTLMEKTASLSQMLREAKEKERARLSSQPLSAPTAHYGTLFDDYQGLSHLEALEILSNESEAKVQEFLSSLTEEEQEEVKKELIFIKEIFIKQEEEEEDEEKEKAGGETKDNGDLSSQIHCSTPISADGEEFVSVLTELLFELHVAATPDKLNKARMRAHEWVNKVEQPGGGTFSGESVEDQKDDGQNKEEEKKDEEELEDKKSDGEEKEKESDLRSVEAIYLSSVGSLAEVTARSIEQLHKVAELILHGQEQEKPARDQAQILTKLTCAMCKEVDCLTKRFSGTLLLVGPQRKAEELNPLVDSVLQEGTNSTNYIHNAFQLLLPVLQISHIHSQHRQAAAEPAAQPQH</sequence>
<accession>A0A3B3WUT6</accession>
<keyword evidence="2" id="KW-0597">Phosphoprotein</keyword>
<dbReference type="Ensembl" id="ENSPMET00000005873.1">
    <property type="protein sequence ID" value="ENSPMEP00000006414.1"/>
    <property type="gene ID" value="ENSPMEG00000007900.1"/>
</dbReference>
<evidence type="ECO:0000313" key="5">
    <source>
        <dbReference type="Proteomes" id="UP000261480"/>
    </source>
</evidence>
<dbReference type="PANTHER" id="PTHR12842:SF4">
    <property type="entry name" value="PROTEIN NOXP20"/>
    <property type="match status" value="1"/>
</dbReference>
<dbReference type="AlphaFoldDB" id="A0A3B3WUT6"/>